<evidence type="ECO:0000313" key="2">
    <source>
        <dbReference type="EMBL" id="GIG40462.1"/>
    </source>
</evidence>
<name>A0ABQ4DN92_9CELL</name>
<reference evidence="2 3" key="1">
    <citation type="submission" date="2021-01" db="EMBL/GenBank/DDBJ databases">
        <title>Whole genome shotgun sequence of Cellulomonas phragmiteti NBRC 110785.</title>
        <authorList>
            <person name="Komaki H."/>
            <person name="Tamura T."/>
        </authorList>
    </citation>
    <scope>NUCLEOTIDE SEQUENCE [LARGE SCALE GENOMIC DNA]</scope>
    <source>
        <strain evidence="2 3">NBRC 110785</strain>
    </source>
</reference>
<comment type="caution">
    <text evidence="2">The sequence shown here is derived from an EMBL/GenBank/DDBJ whole genome shotgun (WGS) entry which is preliminary data.</text>
</comment>
<evidence type="ECO:0008006" key="4">
    <source>
        <dbReference type="Google" id="ProtNLM"/>
    </source>
</evidence>
<evidence type="ECO:0000313" key="3">
    <source>
        <dbReference type="Proteomes" id="UP000614741"/>
    </source>
</evidence>
<keyword evidence="3" id="KW-1185">Reference proteome</keyword>
<sequence>MVVGRATGDHAAVSADGSGTGGAGGGGAGSGAAGGGAPGRRHHRPLVVDPALADELPGELDPALRDEIAHTTANALVRHGRATEDPEVVARLVALVETEGLDVVAGMWADSPADTLPGALWRLYVLREWVRRDPGTVVDRYRQGVAAAPVHDVVAGVVDMPGPDDVRTVADAVLSGVYTGDLAVALERAAAFCQVLATGAAFDADHLDALDPGAAVRQTRGAASLVRTAEELARAAQLWRADRLE</sequence>
<evidence type="ECO:0000256" key="1">
    <source>
        <dbReference type="SAM" id="MobiDB-lite"/>
    </source>
</evidence>
<feature type="region of interest" description="Disordered" evidence="1">
    <location>
        <begin position="1"/>
        <end position="43"/>
    </location>
</feature>
<dbReference type="EMBL" id="BONP01000012">
    <property type="protein sequence ID" value="GIG40462.1"/>
    <property type="molecule type" value="Genomic_DNA"/>
</dbReference>
<proteinExistence type="predicted"/>
<accession>A0ABQ4DN92</accession>
<protein>
    <recommendedName>
        <fullName evidence="4">DNA-directed RNA polymerase subunit beta</fullName>
    </recommendedName>
</protein>
<feature type="compositionally biased region" description="Gly residues" evidence="1">
    <location>
        <begin position="18"/>
        <end position="38"/>
    </location>
</feature>
<dbReference type="Proteomes" id="UP000614741">
    <property type="component" value="Unassembled WGS sequence"/>
</dbReference>
<gene>
    <name evidence="2" type="ORF">Cph01nite_22240</name>
</gene>
<organism evidence="2 3">
    <name type="scientific">Cellulomonas phragmiteti</name>
    <dbReference type="NCBI Taxonomy" id="478780"/>
    <lineage>
        <taxon>Bacteria</taxon>
        <taxon>Bacillati</taxon>
        <taxon>Actinomycetota</taxon>
        <taxon>Actinomycetes</taxon>
        <taxon>Micrococcales</taxon>
        <taxon>Cellulomonadaceae</taxon>
        <taxon>Cellulomonas</taxon>
    </lineage>
</organism>